<accession>A0ABQ9BIJ3</accession>
<gene>
    <name evidence="1" type="ORF">OIU77_028051</name>
</gene>
<reference evidence="1" key="1">
    <citation type="submission" date="2022-10" db="EMBL/GenBank/DDBJ databases">
        <authorList>
            <person name="Hyden B.L."/>
            <person name="Feng K."/>
            <person name="Yates T."/>
            <person name="Jawdy S."/>
            <person name="Smart L.B."/>
            <person name="Muchero W."/>
        </authorList>
    </citation>
    <scope>NUCLEOTIDE SEQUENCE</scope>
    <source>
        <tissue evidence="1">Shoot tip</tissue>
    </source>
</reference>
<sequence length="136" mass="15328">MNKVEIDSKPPIVGDQKWDFMDLFLQYANSTWEDLLNCLQCSKLLPVYNAMIIPFPSYSPTGFHHFRFLCDYCCICCVMIVLVDSILCLVGVQSPSVLLTADFVMLCRFEQQHAKEAQFRGVLAALAPVRAGSLTL</sequence>
<protein>
    <submittedName>
        <fullName evidence="1">Uncharacterized protein</fullName>
    </submittedName>
</protein>
<reference evidence="1" key="2">
    <citation type="journal article" date="2023" name="Int. J. Mol. Sci.">
        <title>De Novo Assembly and Annotation of 11 Diverse Shrub Willow (Salix) Genomes Reveals Novel Gene Organization in Sex-Linked Regions.</title>
        <authorList>
            <person name="Hyden B."/>
            <person name="Feng K."/>
            <person name="Yates T.B."/>
            <person name="Jawdy S."/>
            <person name="Cereghino C."/>
            <person name="Smart L.B."/>
            <person name="Muchero W."/>
        </authorList>
    </citation>
    <scope>NUCLEOTIDE SEQUENCE</scope>
    <source>
        <tissue evidence="1">Shoot tip</tissue>
    </source>
</reference>
<evidence type="ECO:0000313" key="2">
    <source>
        <dbReference type="Proteomes" id="UP001141253"/>
    </source>
</evidence>
<dbReference type="EMBL" id="JAPFFI010000008">
    <property type="protein sequence ID" value="KAJ6384761.1"/>
    <property type="molecule type" value="Genomic_DNA"/>
</dbReference>
<evidence type="ECO:0000313" key="1">
    <source>
        <dbReference type="EMBL" id="KAJ6384761.1"/>
    </source>
</evidence>
<organism evidence="1 2">
    <name type="scientific">Salix suchowensis</name>
    <dbReference type="NCBI Taxonomy" id="1278906"/>
    <lineage>
        <taxon>Eukaryota</taxon>
        <taxon>Viridiplantae</taxon>
        <taxon>Streptophyta</taxon>
        <taxon>Embryophyta</taxon>
        <taxon>Tracheophyta</taxon>
        <taxon>Spermatophyta</taxon>
        <taxon>Magnoliopsida</taxon>
        <taxon>eudicotyledons</taxon>
        <taxon>Gunneridae</taxon>
        <taxon>Pentapetalae</taxon>
        <taxon>rosids</taxon>
        <taxon>fabids</taxon>
        <taxon>Malpighiales</taxon>
        <taxon>Salicaceae</taxon>
        <taxon>Saliceae</taxon>
        <taxon>Salix</taxon>
    </lineage>
</organism>
<comment type="caution">
    <text evidence="1">The sequence shown here is derived from an EMBL/GenBank/DDBJ whole genome shotgun (WGS) entry which is preliminary data.</text>
</comment>
<proteinExistence type="predicted"/>
<name>A0ABQ9BIJ3_9ROSI</name>
<dbReference type="Proteomes" id="UP001141253">
    <property type="component" value="Chromosome 9"/>
</dbReference>
<keyword evidence="2" id="KW-1185">Reference proteome</keyword>